<accession>A0ABY4HK65</accession>
<dbReference type="Pfam" id="PF13899">
    <property type="entry name" value="Thioredoxin_7"/>
    <property type="match status" value="1"/>
</dbReference>
<dbReference type="RefSeq" id="WP_246915929.1">
    <property type="nucleotide sequence ID" value="NZ_CP090145.1"/>
</dbReference>
<dbReference type="InterPro" id="IPR036249">
    <property type="entry name" value="Thioredoxin-like_sf"/>
</dbReference>
<evidence type="ECO:0000256" key="1">
    <source>
        <dbReference type="ARBA" id="ARBA00022729"/>
    </source>
</evidence>
<feature type="chain" id="PRO_5047233199" evidence="2">
    <location>
        <begin position="19"/>
        <end position="143"/>
    </location>
</feature>
<dbReference type="PROSITE" id="PS51352">
    <property type="entry name" value="THIOREDOXIN_2"/>
    <property type="match status" value="1"/>
</dbReference>
<evidence type="ECO:0000259" key="3">
    <source>
        <dbReference type="PROSITE" id="PS51352"/>
    </source>
</evidence>
<feature type="domain" description="Thioredoxin" evidence="3">
    <location>
        <begin position="6"/>
        <end position="143"/>
    </location>
</feature>
<dbReference type="PANTHER" id="PTHR15337">
    <property type="entry name" value="ANTERIOR GRADIENT PROTEIN-RELATED"/>
    <property type="match status" value="1"/>
</dbReference>
<reference evidence="4" key="2">
    <citation type="submission" date="2022-04" db="EMBL/GenBank/DDBJ databases">
        <title>Complete Genome Sequence of Flavobacterium sediminilitoris YSM-43, Isolated from a Tidal Sediment.</title>
        <authorList>
            <person name="Lee P.A."/>
        </authorList>
    </citation>
    <scope>NUCLEOTIDE SEQUENCE</scope>
    <source>
        <strain evidence="4">YSM-43</strain>
    </source>
</reference>
<dbReference type="EMBL" id="CP090145">
    <property type="protein sequence ID" value="UOX33255.1"/>
    <property type="molecule type" value="Genomic_DNA"/>
</dbReference>
<dbReference type="Proteomes" id="UP000830454">
    <property type="component" value="Chromosome"/>
</dbReference>
<organism evidence="4 5">
    <name type="scientific">Flavobacterium sediminilitoris</name>
    <dbReference type="NCBI Taxonomy" id="2024526"/>
    <lineage>
        <taxon>Bacteria</taxon>
        <taxon>Pseudomonadati</taxon>
        <taxon>Bacteroidota</taxon>
        <taxon>Flavobacteriia</taxon>
        <taxon>Flavobacteriales</taxon>
        <taxon>Flavobacteriaceae</taxon>
        <taxon>Flavobacterium</taxon>
    </lineage>
</organism>
<keyword evidence="5" id="KW-1185">Reference proteome</keyword>
<feature type="signal peptide" evidence="2">
    <location>
        <begin position="1"/>
        <end position="18"/>
    </location>
</feature>
<proteinExistence type="predicted"/>
<dbReference type="InterPro" id="IPR013766">
    <property type="entry name" value="Thioredoxin_domain"/>
</dbReference>
<keyword evidence="1 2" id="KW-0732">Signal</keyword>
<dbReference type="SUPFAM" id="SSF52833">
    <property type="entry name" value="Thioredoxin-like"/>
    <property type="match status" value="1"/>
</dbReference>
<gene>
    <name evidence="4" type="ORF">LXD69_14560</name>
</gene>
<evidence type="ECO:0000313" key="4">
    <source>
        <dbReference type="EMBL" id="UOX33255.1"/>
    </source>
</evidence>
<dbReference type="InterPro" id="IPR051099">
    <property type="entry name" value="AGR/TXD"/>
</dbReference>
<protein>
    <submittedName>
        <fullName evidence="4">Thioredoxin family protein</fullName>
    </submittedName>
</protein>
<reference evidence="4" key="1">
    <citation type="submission" date="2021-12" db="EMBL/GenBank/DDBJ databases">
        <authorList>
            <person name="Cha I.-T."/>
            <person name="Lee K.-E."/>
            <person name="Park S.-J."/>
        </authorList>
    </citation>
    <scope>NUCLEOTIDE SEQUENCE</scope>
    <source>
        <strain evidence="4">YSM-43</strain>
    </source>
</reference>
<evidence type="ECO:0000256" key="2">
    <source>
        <dbReference type="SAM" id="SignalP"/>
    </source>
</evidence>
<name>A0ABY4HK65_9FLAO</name>
<dbReference type="PANTHER" id="PTHR15337:SF11">
    <property type="entry name" value="THIOREDOXIN DOMAIN-CONTAINING PROTEIN"/>
    <property type="match status" value="1"/>
</dbReference>
<evidence type="ECO:0000313" key="5">
    <source>
        <dbReference type="Proteomes" id="UP000830454"/>
    </source>
</evidence>
<dbReference type="Gene3D" id="3.40.30.10">
    <property type="entry name" value="Glutaredoxin"/>
    <property type="match status" value="1"/>
</dbReference>
<sequence>MKKIVLILIMLISNFSFSQDWKYNFEEAKKIAETEGKDIVMVFSGSDWCAPCIKLDKQIWQSEEFKKESSEKWILVKVNFPRKTANKLSEEQMNHNRELAEKYNNEGSFPLVILLNSKGKALGKVGYKNVSPNEYIKIIESLK</sequence>